<dbReference type="ExpressionAtlas" id="I1L0K0">
    <property type="expression patterns" value="baseline and differential"/>
</dbReference>
<keyword evidence="8" id="KW-0539">Nucleus</keyword>
<gene>
    <name evidence="14" type="primary">MYB55</name>
    <name evidence="13" type="ORF">GLYMA_09G029300</name>
</gene>
<dbReference type="OMA" id="RRYRIVP"/>
<reference evidence="13" key="3">
    <citation type="submission" date="2018-07" db="EMBL/GenBank/DDBJ databases">
        <title>WGS assembly of Glycine max.</title>
        <authorList>
            <person name="Schmutz J."/>
            <person name="Cannon S."/>
            <person name="Schlueter J."/>
            <person name="Ma J."/>
            <person name="Mitros T."/>
            <person name="Nelson W."/>
            <person name="Hyten D."/>
            <person name="Song Q."/>
            <person name="Thelen J."/>
            <person name="Cheng J."/>
            <person name="Xu D."/>
            <person name="Hellsten U."/>
            <person name="May G."/>
            <person name="Yu Y."/>
            <person name="Sakurai T."/>
            <person name="Umezawa T."/>
            <person name="Bhattacharyya M."/>
            <person name="Sandhu D."/>
            <person name="Valliyodan B."/>
            <person name="Lindquist E."/>
            <person name="Peto M."/>
            <person name="Grant D."/>
            <person name="Shu S."/>
            <person name="Goodstein D."/>
            <person name="Barry K."/>
            <person name="Futrell-Griggs M."/>
            <person name="Abernathy B."/>
            <person name="Du J."/>
            <person name="Tian Z."/>
            <person name="Zhu L."/>
            <person name="Gill N."/>
            <person name="Joshi T."/>
            <person name="Libault M."/>
            <person name="Sethuraman A."/>
            <person name="Zhang X."/>
            <person name="Shinozaki K."/>
            <person name="Nguyen H."/>
            <person name="Wing R."/>
            <person name="Cregan P."/>
            <person name="Specht J."/>
            <person name="Grimwood J."/>
            <person name="Rokhsar D."/>
            <person name="Stacey G."/>
            <person name="Shoemaker R."/>
            <person name="Jackson S."/>
        </authorList>
    </citation>
    <scope>NUCLEOTIDE SEQUENCE</scope>
    <source>
        <tissue evidence="13">Callus</tissue>
    </source>
</reference>
<dbReference type="PaxDb" id="3847-GLYMA09G03390.1"/>
<dbReference type="AlphaFoldDB" id="I1L0K0"/>
<evidence type="ECO:0000256" key="5">
    <source>
        <dbReference type="ARBA" id="ARBA00023054"/>
    </source>
</evidence>
<dbReference type="PANTHER" id="PTHR46267:SF8">
    <property type="entry name" value="TELOMERE REPEAT-BINDING FACTOR 1"/>
    <property type="match status" value="1"/>
</dbReference>
<dbReference type="Gene3D" id="1.10.10.60">
    <property type="entry name" value="Homeodomain-like"/>
    <property type="match status" value="1"/>
</dbReference>
<evidence type="ECO:0000256" key="10">
    <source>
        <dbReference type="SAM" id="MobiDB-lite"/>
    </source>
</evidence>
<keyword evidence="3" id="KW-0158">Chromosome</keyword>
<evidence type="ECO:0000256" key="6">
    <source>
        <dbReference type="ARBA" id="ARBA00023125"/>
    </source>
</evidence>
<evidence type="ECO:0000313" key="14">
    <source>
        <dbReference type="EnsemblPlants" id="KRH36867"/>
    </source>
</evidence>
<organism evidence="14">
    <name type="scientific">Glycine max</name>
    <name type="common">Soybean</name>
    <name type="synonym">Glycine hispida</name>
    <dbReference type="NCBI Taxonomy" id="3847"/>
    <lineage>
        <taxon>Eukaryota</taxon>
        <taxon>Viridiplantae</taxon>
        <taxon>Streptophyta</taxon>
        <taxon>Embryophyta</taxon>
        <taxon>Tracheophyta</taxon>
        <taxon>Spermatophyta</taxon>
        <taxon>Magnoliopsida</taxon>
        <taxon>eudicotyledons</taxon>
        <taxon>Gunneridae</taxon>
        <taxon>Pentapetalae</taxon>
        <taxon>rosids</taxon>
        <taxon>fabids</taxon>
        <taxon>Fabales</taxon>
        <taxon>Fabaceae</taxon>
        <taxon>Papilionoideae</taxon>
        <taxon>50 kb inversion clade</taxon>
        <taxon>NPAAA clade</taxon>
        <taxon>indigoferoid/millettioid clade</taxon>
        <taxon>Phaseoleae</taxon>
        <taxon>Glycine</taxon>
        <taxon>Glycine subgen. Soja</taxon>
    </lineage>
</organism>
<feature type="domain" description="HTH myb-type" evidence="11">
    <location>
        <begin position="1"/>
        <end position="33"/>
    </location>
</feature>
<dbReference type="Gramene" id="KRH36867">
    <property type="protein sequence ID" value="KRH36867"/>
    <property type="gene ID" value="GLYMA_09G029300"/>
</dbReference>
<protein>
    <recommendedName>
        <fullName evidence="9">MYB transcription factor</fullName>
    </recommendedName>
</protein>
<dbReference type="InterPro" id="IPR044597">
    <property type="entry name" value="SMH1-6"/>
</dbReference>
<dbReference type="EMBL" id="CM000842">
    <property type="protein sequence ID" value="KRH36867.1"/>
    <property type="molecule type" value="Genomic_DNA"/>
</dbReference>
<dbReference type="GO" id="GO:0006334">
    <property type="term" value="P:nucleosome assembly"/>
    <property type="evidence" value="ECO:0007669"/>
    <property type="project" value="InterPro"/>
</dbReference>
<dbReference type="InterPro" id="IPR009057">
    <property type="entry name" value="Homeodomain-like_sf"/>
</dbReference>
<keyword evidence="15" id="KW-1185">Reference proteome</keyword>
<dbReference type="SMART" id="SM00526">
    <property type="entry name" value="H15"/>
    <property type="match status" value="1"/>
</dbReference>
<dbReference type="InterPro" id="IPR036390">
    <property type="entry name" value="WH_DNA-bd_sf"/>
</dbReference>
<accession>I1L0K0</accession>
<evidence type="ECO:0000256" key="8">
    <source>
        <dbReference type="ARBA" id="ARBA00023242"/>
    </source>
</evidence>
<keyword evidence="5" id="KW-0175">Coiled coil</keyword>
<reference evidence="14" key="2">
    <citation type="submission" date="2018-02" db="UniProtKB">
        <authorList>
            <consortium name="EnsemblPlants"/>
        </authorList>
    </citation>
    <scope>IDENTIFICATION</scope>
    <source>
        <strain evidence="14">Williams 82</strain>
    </source>
</reference>
<dbReference type="SUPFAM" id="SSF46785">
    <property type="entry name" value="Winged helix' DNA-binding domain"/>
    <property type="match status" value="1"/>
</dbReference>
<dbReference type="InterPro" id="IPR001005">
    <property type="entry name" value="SANT/Myb"/>
</dbReference>
<dbReference type="Gene3D" id="1.10.10.10">
    <property type="entry name" value="Winged helix-like DNA-binding domain superfamily/Winged helix DNA-binding domain"/>
    <property type="match status" value="1"/>
</dbReference>
<keyword evidence="4" id="KW-0805">Transcription regulation</keyword>
<evidence type="ECO:0000259" key="12">
    <source>
        <dbReference type="PROSITE" id="PS51504"/>
    </source>
</evidence>
<dbReference type="SUPFAM" id="SSF46689">
    <property type="entry name" value="Homeodomain-like"/>
    <property type="match status" value="1"/>
</dbReference>
<evidence type="ECO:0000313" key="15">
    <source>
        <dbReference type="Proteomes" id="UP000008827"/>
    </source>
</evidence>
<dbReference type="Pfam" id="PF00249">
    <property type="entry name" value="Myb_DNA-binding"/>
    <property type="match status" value="1"/>
</dbReference>
<dbReference type="InterPro" id="IPR005818">
    <property type="entry name" value="Histone_H1/H5_H15"/>
</dbReference>
<evidence type="ECO:0000313" key="13">
    <source>
        <dbReference type="EMBL" id="KRH36867.1"/>
    </source>
</evidence>
<name>I1L0K0_SOYBN</name>
<keyword evidence="6" id="KW-0238">DNA-binding</keyword>
<dbReference type="InterPro" id="IPR017930">
    <property type="entry name" value="Myb_dom"/>
</dbReference>
<dbReference type="GO" id="GO:0005730">
    <property type="term" value="C:nucleolus"/>
    <property type="evidence" value="ECO:0007669"/>
    <property type="project" value="UniProtKB-SubCell"/>
</dbReference>
<dbReference type="GO" id="GO:0003691">
    <property type="term" value="F:double-stranded telomeric DNA binding"/>
    <property type="evidence" value="ECO:0007669"/>
    <property type="project" value="InterPro"/>
</dbReference>
<dbReference type="PANTHER" id="PTHR46267">
    <property type="entry name" value="SINGLE MYB HISTONE 4"/>
    <property type="match status" value="1"/>
</dbReference>
<dbReference type="CDD" id="cd11660">
    <property type="entry name" value="SANT_TRF"/>
    <property type="match status" value="1"/>
</dbReference>
<dbReference type="EnsemblPlants" id="KRH36867">
    <property type="protein sequence ID" value="KRH36867"/>
    <property type="gene ID" value="GLYMA_09G029300"/>
</dbReference>
<comment type="subcellular location">
    <subcellularLocation>
        <location evidence="1">Chromosome</location>
    </subcellularLocation>
    <subcellularLocation>
        <location evidence="2">Nucleus</location>
        <location evidence="2">Nucleolus</location>
    </subcellularLocation>
</comment>
<dbReference type="PROSITE" id="PS51294">
    <property type="entry name" value="HTH_MYB"/>
    <property type="match status" value="1"/>
</dbReference>
<proteinExistence type="predicted"/>
<dbReference type="GO" id="GO:0000786">
    <property type="term" value="C:nucleosome"/>
    <property type="evidence" value="ECO:0007669"/>
    <property type="project" value="InterPro"/>
</dbReference>
<dbReference type="Pfam" id="PF00538">
    <property type="entry name" value="Linker_histone"/>
    <property type="match status" value="1"/>
</dbReference>
<dbReference type="FunFam" id="1.10.10.60:FF:000168">
    <property type="entry name" value="Telomere repeat-binding factor 1"/>
    <property type="match status" value="1"/>
</dbReference>
<dbReference type="InterPro" id="IPR036388">
    <property type="entry name" value="WH-like_DNA-bd_sf"/>
</dbReference>
<evidence type="ECO:0000256" key="7">
    <source>
        <dbReference type="ARBA" id="ARBA00023163"/>
    </source>
</evidence>
<evidence type="ECO:0000256" key="9">
    <source>
        <dbReference type="ARBA" id="ARBA00032813"/>
    </source>
</evidence>
<evidence type="ECO:0000256" key="4">
    <source>
        <dbReference type="ARBA" id="ARBA00023015"/>
    </source>
</evidence>
<feature type="domain" description="H15" evidence="12">
    <location>
        <begin position="136"/>
        <end position="204"/>
    </location>
</feature>
<feature type="region of interest" description="Disordered" evidence="10">
    <location>
        <begin position="278"/>
        <end position="315"/>
    </location>
</feature>
<sequence length="315" mass="35134">MGAPKQKWTAEEEQALKAGVVKHGVGKWRTILKDPEFSSVLYLRSNVDLKVWLPCWLHLLMFYFVEDKWRNLSVMANGWSSREKSRLSVRRVHQVPRQDENSMAITAVAPSDEEIVDVKPLQVSRDMVHIPGPKRSNLSLDKLIMEAITCLKENGGSNKTAIAAFIEDQYWALPGLKSMLSAKLKFLTASGKLIKVNRKYRIAPIAAYSDRRRNSSVLYLEGRQKASMKIDRDETNILTRSQIDLELEKIRSMTPQEAAAFAARAVAEAEAAIAEAEEAAKEAEAAEADAEAAQAFADATTKSAKGRKSPKRIHA</sequence>
<feature type="compositionally biased region" description="Basic residues" evidence="10">
    <location>
        <begin position="304"/>
        <end position="315"/>
    </location>
</feature>
<dbReference type="SMR" id="I1L0K0"/>
<keyword evidence="7" id="KW-0804">Transcription</keyword>
<dbReference type="PROSITE" id="PS51504">
    <property type="entry name" value="H15"/>
    <property type="match status" value="1"/>
</dbReference>
<reference evidence="13 14" key="1">
    <citation type="journal article" date="2010" name="Nature">
        <title>Genome sequence of the palaeopolyploid soybean.</title>
        <authorList>
            <person name="Schmutz J."/>
            <person name="Cannon S.B."/>
            <person name="Schlueter J."/>
            <person name="Ma J."/>
            <person name="Mitros T."/>
            <person name="Nelson W."/>
            <person name="Hyten D.L."/>
            <person name="Song Q."/>
            <person name="Thelen J.J."/>
            <person name="Cheng J."/>
            <person name="Xu D."/>
            <person name="Hellsten U."/>
            <person name="May G.D."/>
            <person name="Yu Y."/>
            <person name="Sakurai T."/>
            <person name="Umezawa T."/>
            <person name="Bhattacharyya M.K."/>
            <person name="Sandhu D."/>
            <person name="Valliyodan B."/>
            <person name="Lindquist E."/>
            <person name="Peto M."/>
            <person name="Grant D."/>
            <person name="Shu S."/>
            <person name="Goodstein D."/>
            <person name="Barry K."/>
            <person name="Futrell-Griggs M."/>
            <person name="Abernathy B."/>
            <person name="Du J."/>
            <person name="Tian Z."/>
            <person name="Zhu L."/>
            <person name="Gill N."/>
            <person name="Joshi T."/>
            <person name="Libault M."/>
            <person name="Sethuraman A."/>
            <person name="Zhang X.-C."/>
            <person name="Shinozaki K."/>
            <person name="Nguyen H.T."/>
            <person name="Wing R.A."/>
            <person name="Cregan P."/>
            <person name="Specht J."/>
            <person name="Grimwood J."/>
            <person name="Rokhsar D."/>
            <person name="Stacey G."/>
            <person name="Shoemaker R.C."/>
            <person name="Jackson S.A."/>
        </authorList>
    </citation>
    <scope>NUCLEOTIDE SEQUENCE [LARGE SCALE GENOMIC DNA]</scope>
    <source>
        <strain evidence="14">cv. Williams 82</strain>
        <tissue evidence="13">Callus</tissue>
    </source>
</reference>
<dbReference type="Proteomes" id="UP000008827">
    <property type="component" value="Chromosome 9"/>
</dbReference>
<evidence type="ECO:0000256" key="1">
    <source>
        <dbReference type="ARBA" id="ARBA00004286"/>
    </source>
</evidence>
<dbReference type="eggNOG" id="ENOG502QSU2">
    <property type="taxonomic scope" value="Eukaryota"/>
</dbReference>
<evidence type="ECO:0000259" key="11">
    <source>
        <dbReference type="PROSITE" id="PS51294"/>
    </source>
</evidence>
<evidence type="ECO:0000256" key="2">
    <source>
        <dbReference type="ARBA" id="ARBA00004604"/>
    </source>
</evidence>
<evidence type="ECO:0000256" key="3">
    <source>
        <dbReference type="ARBA" id="ARBA00022454"/>
    </source>
</evidence>